<evidence type="ECO:0000313" key="3">
    <source>
        <dbReference type="EMBL" id="MFD0870614.1"/>
    </source>
</evidence>
<dbReference type="InterPro" id="IPR011050">
    <property type="entry name" value="Pectin_lyase_fold/virulence"/>
</dbReference>
<dbReference type="RefSeq" id="WP_379289321.1">
    <property type="nucleotide sequence ID" value="NZ_JBHTIU010000051.1"/>
</dbReference>
<gene>
    <name evidence="3" type="ORF">ACFQ03_15780</name>
</gene>
<evidence type="ECO:0000313" key="4">
    <source>
        <dbReference type="Proteomes" id="UP001597120"/>
    </source>
</evidence>
<dbReference type="EMBL" id="JBHTIU010000051">
    <property type="protein sequence ID" value="MFD0870614.1"/>
    <property type="molecule type" value="Genomic_DNA"/>
</dbReference>
<feature type="domain" description="Carbohydrate-binding/sugar hydrolysis" evidence="2">
    <location>
        <begin position="247"/>
        <end position="362"/>
    </location>
</feature>
<dbReference type="SMART" id="SM00710">
    <property type="entry name" value="PbH1"/>
    <property type="match status" value="7"/>
</dbReference>
<keyword evidence="4" id="KW-1185">Reference proteome</keyword>
<dbReference type="SMART" id="SM00722">
    <property type="entry name" value="CASH"/>
    <property type="match status" value="2"/>
</dbReference>
<dbReference type="Proteomes" id="UP001597120">
    <property type="component" value="Unassembled WGS sequence"/>
</dbReference>
<protein>
    <submittedName>
        <fullName evidence="3">Nitrous oxide reductase family maturation protein NosD</fullName>
    </submittedName>
</protein>
<sequence length="450" mass="49858">MKGWQGIKRQRPAFWLMILWMLAGLVFFSPFGQVDAAEEGTPLQPLIDQVEAGGTLILEAGSYIGPATISRPIHIKTEGTVKITGDGVHPVITLQADDSSITGLQIYDEMDDREKAAILVEGSRNRLEKLQIITRASGIQLREAHSNVLEGLTVQRPQETNPVRLSRRGNGIDLWGSNDNLIIGNLVSHMHDGIYVENSQSNRVENNRVDRSRYGYHFMFTKDSYLVDNEGQYNVTGAMIMSSDQTEVTGNTFSEQSENVNSQGLLLFDVNTTVVRSNRVEGNRIGFYIEQAKDSQLTDNWIARNFIGIEMLSSEGNELSGNHLISNVNQAQAADSADNSVNGNYWDDFKGIDLQGDGYSDLTYRTNPFFVTLTQSASAYQLFFGSPGMVFLEGMFPADPEQSLADEAPLMKPVMESAGQGALNGYTLAICAFLFVCSTLFIYLWGVRRQ</sequence>
<dbReference type="InterPro" id="IPR012334">
    <property type="entry name" value="Pectin_lyas_fold"/>
</dbReference>
<dbReference type="InterPro" id="IPR006633">
    <property type="entry name" value="Carb-bd_sugar_hydrolysis-dom"/>
</dbReference>
<proteinExistence type="predicted"/>
<dbReference type="Gene3D" id="2.160.20.10">
    <property type="entry name" value="Single-stranded right-handed beta-helix, Pectin lyase-like"/>
    <property type="match status" value="2"/>
</dbReference>
<dbReference type="InterPro" id="IPR007742">
    <property type="entry name" value="NosD_dom"/>
</dbReference>
<dbReference type="NCBIfam" id="TIGR03804">
    <property type="entry name" value="para_beta_helix"/>
    <property type="match status" value="2"/>
</dbReference>
<dbReference type="InterPro" id="IPR006626">
    <property type="entry name" value="PbH1"/>
</dbReference>
<keyword evidence="1" id="KW-1133">Transmembrane helix</keyword>
<name>A0ABW3DDD6_9BACL</name>
<accession>A0ABW3DDD6</accession>
<comment type="caution">
    <text evidence="3">The sequence shown here is derived from an EMBL/GenBank/DDBJ whole genome shotgun (WGS) entry which is preliminary data.</text>
</comment>
<keyword evidence="1" id="KW-0812">Transmembrane</keyword>
<evidence type="ECO:0000259" key="2">
    <source>
        <dbReference type="SMART" id="SM00722"/>
    </source>
</evidence>
<feature type="transmembrane region" description="Helical" evidence="1">
    <location>
        <begin position="425"/>
        <end position="445"/>
    </location>
</feature>
<dbReference type="Pfam" id="PF05048">
    <property type="entry name" value="NosD"/>
    <property type="match status" value="1"/>
</dbReference>
<feature type="domain" description="Carbohydrate-binding/sugar hydrolysis" evidence="2">
    <location>
        <begin position="50"/>
        <end position="219"/>
    </location>
</feature>
<reference evidence="4" key="1">
    <citation type="journal article" date="2019" name="Int. J. Syst. Evol. Microbiol.">
        <title>The Global Catalogue of Microorganisms (GCM) 10K type strain sequencing project: providing services to taxonomists for standard genome sequencing and annotation.</title>
        <authorList>
            <consortium name="The Broad Institute Genomics Platform"/>
            <consortium name="The Broad Institute Genome Sequencing Center for Infectious Disease"/>
            <person name="Wu L."/>
            <person name="Ma J."/>
        </authorList>
    </citation>
    <scope>NUCLEOTIDE SEQUENCE [LARGE SCALE GENOMIC DNA]</scope>
    <source>
        <strain evidence="4">CCUG 57263</strain>
    </source>
</reference>
<dbReference type="InterPro" id="IPR022441">
    <property type="entry name" value="Para_beta_helix_rpt-2"/>
</dbReference>
<organism evidence="3 4">
    <name type="scientific">Paenibacillus residui</name>
    <dbReference type="NCBI Taxonomy" id="629724"/>
    <lineage>
        <taxon>Bacteria</taxon>
        <taxon>Bacillati</taxon>
        <taxon>Bacillota</taxon>
        <taxon>Bacilli</taxon>
        <taxon>Bacillales</taxon>
        <taxon>Paenibacillaceae</taxon>
        <taxon>Paenibacillus</taxon>
    </lineage>
</organism>
<evidence type="ECO:0000256" key="1">
    <source>
        <dbReference type="SAM" id="Phobius"/>
    </source>
</evidence>
<dbReference type="SUPFAM" id="SSF51126">
    <property type="entry name" value="Pectin lyase-like"/>
    <property type="match status" value="1"/>
</dbReference>
<keyword evidence="1" id="KW-0472">Membrane</keyword>